<evidence type="ECO:0000256" key="3">
    <source>
        <dbReference type="ARBA" id="ARBA00022448"/>
    </source>
</evidence>
<evidence type="ECO:0000256" key="1">
    <source>
        <dbReference type="ARBA" id="ARBA00001970"/>
    </source>
</evidence>
<feature type="transmembrane region" description="Helical" evidence="11">
    <location>
        <begin position="210"/>
        <end position="228"/>
    </location>
</feature>
<evidence type="ECO:0000259" key="12">
    <source>
        <dbReference type="PROSITE" id="PS50939"/>
    </source>
</evidence>
<dbReference type="Gene3D" id="1.20.120.1770">
    <property type="match status" value="1"/>
</dbReference>
<feature type="transmembrane region" description="Helical" evidence="11">
    <location>
        <begin position="103"/>
        <end position="122"/>
    </location>
</feature>
<protein>
    <recommendedName>
        <fullName evidence="12">Cytochrome b561 domain-containing protein</fullName>
    </recommendedName>
</protein>
<evidence type="ECO:0000313" key="14">
    <source>
        <dbReference type="Proteomes" id="UP000070444"/>
    </source>
</evidence>
<evidence type="ECO:0000256" key="10">
    <source>
        <dbReference type="ARBA" id="ARBA00023136"/>
    </source>
</evidence>
<feature type="transmembrane region" description="Helical" evidence="11">
    <location>
        <begin position="39"/>
        <end position="57"/>
    </location>
</feature>
<sequence length="235" mass="26821">MSTVNNKPFKNGYDISTEVEEEVEILDTRVYEPIGKFKFFYYITQLLVHCLLVGMLINIWRGPYFFLLWHPTFVTIGVYLYIQGILQVQWTENNKRRLKGARIHSILNGLATVCIMIAFIIIEINKASMGRPHFTSTHGQFGLVIFILIWIAALAGTISLYIPGVFGGRAKAKRVYAPHRILGYLLVAFMLINICLGVFTAYGLGTFEHHWVIVACIIVLYISLMLTCDIKKVRI</sequence>
<keyword evidence="6" id="KW-0479">Metal-binding</keyword>
<dbReference type="PROSITE" id="PS50939">
    <property type="entry name" value="CYTOCHROME_B561"/>
    <property type="match status" value="1"/>
</dbReference>
<dbReference type="GO" id="GO:0016020">
    <property type="term" value="C:membrane"/>
    <property type="evidence" value="ECO:0007669"/>
    <property type="project" value="UniProtKB-SubCell"/>
</dbReference>
<accession>A0A137P307</accession>
<dbReference type="PANTHER" id="PTHR15422">
    <property type="entry name" value="OS05G0565100 PROTEIN"/>
    <property type="match status" value="1"/>
</dbReference>
<evidence type="ECO:0000256" key="8">
    <source>
        <dbReference type="ARBA" id="ARBA00022989"/>
    </source>
</evidence>
<keyword evidence="5 11" id="KW-0812">Transmembrane</keyword>
<evidence type="ECO:0000256" key="5">
    <source>
        <dbReference type="ARBA" id="ARBA00022692"/>
    </source>
</evidence>
<dbReference type="OMA" id="WASIFLH"/>
<reference evidence="13 14" key="1">
    <citation type="journal article" date="2015" name="Genome Biol. Evol.">
        <title>Phylogenomic analyses indicate that early fungi evolved digesting cell walls of algal ancestors of land plants.</title>
        <authorList>
            <person name="Chang Y."/>
            <person name="Wang S."/>
            <person name="Sekimoto S."/>
            <person name="Aerts A.L."/>
            <person name="Choi C."/>
            <person name="Clum A."/>
            <person name="LaButti K.M."/>
            <person name="Lindquist E.A."/>
            <person name="Yee Ngan C."/>
            <person name="Ohm R.A."/>
            <person name="Salamov A.A."/>
            <person name="Grigoriev I.V."/>
            <person name="Spatafora J.W."/>
            <person name="Berbee M.L."/>
        </authorList>
    </citation>
    <scope>NUCLEOTIDE SEQUENCE [LARGE SCALE GENOMIC DNA]</scope>
    <source>
        <strain evidence="13 14">NRRL 28638</strain>
    </source>
</reference>
<comment type="subcellular location">
    <subcellularLocation>
        <location evidence="2">Membrane</location>
        <topology evidence="2">Multi-pass membrane protein</topology>
    </subcellularLocation>
</comment>
<dbReference type="SMART" id="SM00665">
    <property type="entry name" value="B561"/>
    <property type="match status" value="1"/>
</dbReference>
<dbReference type="InterPro" id="IPR006593">
    <property type="entry name" value="Cyt_b561/ferric_Rdtase_TM"/>
</dbReference>
<evidence type="ECO:0000256" key="2">
    <source>
        <dbReference type="ARBA" id="ARBA00004141"/>
    </source>
</evidence>
<gene>
    <name evidence="13" type="ORF">CONCODRAFT_8185</name>
</gene>
<proteinExistence type="predicted"/>
<evidence type="ECO:0000256" key="9">
    <source>
        <dbReference type="ARBA" id="ARBA00023004"/>
    </source>
</evidence>
<dbReference type="GO" id="GO:0046872">
    <property type="term" value="F:metal ion binding"/>
    <property type="evidence" value="ECO:0007669"/>
    <property type="project" value="UniProtKB-KW"/>
</dbReference>
<keyword evidence="4" id="KW-0349">Heme</keyword>
<evidence type="ECO:0000256" key="4">
    <source>
        <dbReference type="ARBA" id="ARBA00022617"/>
    </source>
</evidence>
<evidence type="ECO:0000256" key="6">
    <source>
        <dbReference type="ARBA" id="ARBA00022723"/>
    </source>
</evidence>
<keyword evidence="8 11" id="KW-1133">Transmembrane helix</keyword>
<dbReference type="EMBL" id="KQ964536">
    <property type="protein sequence ID" value="KXN69392.1"/>
    <property type="molecule type" value="Genomic_DNA"/>
</dbReference>
<organism evidence="13 14">
    <name type="scientific">Conidiobolus coronatus (strain ATCC 28846 / CBS 209.66 / NRRL 28638)</name>
    <name type="common">Delacroixia coronata</name>
    <dbReference type="NCBI Taxonomy" id="796925"/>
    <lineage>
        <taxon>Eukaryota</taxon>
        <taxon>Fungi</taxon>
        <taxon>Fungi incertae sedis</taxon>
        <taxon>Zoopagomycota</taxon>
        <taxon>Entomophthoromycotina</taxon>
        <taxon>Entomophthoromycetes</taxon>
        <taxon>Entomophthorales</taxon>
        <taxon>Ancylistaceae</taxon>
        <taxon>Conidiobolus</taxon>
    </lineage>
</organism>
<dbReference type="Pfam" id="PF03188">
    <property type="entry name" value="Cytochrom_B561"/>
    <property type="match status" value="1"/>
</dbReference>
<evidence type="ECO:0000313" key="13">
    <source>
        <dbReference type="EMBL" id="KXN69392.1"/>
    </source>
</evidence>
<comment type="cofactor">
    <cofactor evidence="1">
        <name>heme b</name>
        <dbReference type="ChEBI" id="CHEBI:60344"/>
    </cofactor>
</comment>
<dbReference type="GO" id="GO:0140575">
    <property type="term" value="F:transmembrane monodehydroascorbate reductase activity"/>
    <property type="evidence" value="ECO:0007669"/>
    <property type="project" value="InterPro"/>
</dbReference>
<evidence type="ECO:0000256" key="11">
    <source>
        <dbReference type="SAM" id="Phobius"/>
    </source>
</evidence>
<dbReference type="AlphaFoldDB" id="A0A137P307"/>
<dbReference type="InterPro" id="IPR045150">
    <property type="entry name" value="CYB561D1/2"/>
</dbReference>
<dbReference type="OrthoDB" id="432881at2759"/>
<feature type="transmembrane region" description="Helical" evidence="11">
    <location>
        <begin position="182"/>
        <end position="204"/>
    </location>
</feature>
<evidence type="ECO:0000256" key="7">
    <source>
        <dbReference type="ARBA" id="ARBA00022982"/>
    </source>
</evidence>
<feature type="transmembrane region" description="Helical" evidence="11">
    <location>
        <begin position="142"/>
        <end position="162"/>
    </location>
</feature>
<keyword evidence="14" id="KW-1185">Reference proteome</keyword>
<keyword evidence="7" id="KW-0249">Electron transport</keyword>
<name>A0A137P307_CONC2</name>
<keyword evidence="10 11" id="KW-0472">Membrane</keyword>
<feature type="transmembrane region" description="Helical" evidence="11">
    <location>
        <begin position="63"/>
        <end position="82"/>
    </location>
</feature>
<dbReference type="PANTHER" id="PTHR15422:SF45">
    <property type="entry name" value="CYTOCHROME B561 DOMAIN-CONTAINING PROTEIN"/>
    <property type="match status" value="1"/>
</dbReference>
<feature type="domain" description="Cytochrome b561" evidence="12">
    <location>
        <begin position="34"/>
        <end position="233"/>
    </location>
</feature>
<keyword evidence="9" id="KW-0408">Iron</keyword>
<dbReference type="Proteomes" id="UP000070444">
    <property type="component" value="Unassembled WGS sequence"/>
</dbReference>
<keyword evidence="3" id="KW-0813">Transport</keyword>